<dbReference type="FunFam" id="3.90.1410.10:FF:000002">
    <property type="entry name" value="SET domain-containing protein 4 isoform X1"/>
    <property type="match status" value="1"/>
</dbReference>
<organism evidence="1 2">
    <name type="scientific">Sander lucioperca</name>
    <name type="common">Pike-perch</name>
    <name type="synonym">Perca lucioperca</name>
    <dbReference type="NCBI Taxonomy" id="283035"/>
    <lineage>
        <taxon>Eukaryota</taxon>
        <taxon>Metazoa</taxon>
        <taxon>Chordata</taxon>
        <taxon>Craniata</taxon>
        <taxon>Vertebrata</taxon>
        <taxon>Euteleostomi</taxon>
        <taxon>Actinopterygii</taxon>
        <taxon>Neopterygii</taxon>
        <taxon>Teleostei</taxon>
        <taxon>Neoteleostei</taxon>
        <taxon>Acanthomorphata</taxon>
        <taxon>Eupercaria</taxon>
        <taxon>Perciformes</taxon>
        <taxon>Percoidei</taxon>
        <taxon>Percidae</taxon>
        <taxon>Luciopercinae</taxon>
        <taxon>Sander</taxon>
    </lineage>
</organism>
<accession>A0A8C9Y6F8</accession>
<sequence length="285" mass="32720">WNWGLYIDILPGPAYVAVRRLAQSHLAPSTPGSGRDLHRRHTFLQTLVISLPESCLLTTSTVLDSYLGQYIKSWKPRLSPLLALCVFLVCERHRGEASDWFPYIDALPTTYTCPAYFTDDVMAVLPTSVRRRALEQREAVRELHSFNQDFFRSLQPIVSRPVDELLTYEALRWAWCSVNTRSVFMSHPSNSFLFGQDVYALAPFLDLLNHRPDVQVKASFNDTTRCYEIRSVSGTLRYQQAFINYGSHDSQRLMLEYGFVAPCNPNSVVYVDTGRKWNKPDHCCL</sequence>
<dbReference type="PANTHER" id="PTHR13271:SF151">
    <property type="entry name" value="SET DOMAIN-CONTAINING PROTEIN 4"/>
    <property type="match status" value="1"/>
</dbReference>
<dbReference type="GeneTree" id="ENSGT00940000153577"/>
<dbReference type="Proteomes" id="UP000694568">
    <property type="component" value="Unplaced"/>
</dbReference>
<dbReference type="Gene3D" id="3.90.1410.10">
    <property type="entry name" value="set domain protein methyltransferase, domain 1"/>
    <property type="match status" value="1"/>
</dbReference>
<dbReference type="CDD" id="cd19177">
    <property type="entry name" value="SET_SETD4"/>
    <property type="match status" value="1"/>
</dbReference>
<keyword evidence="2" id="KW-1185">Reference proteome</keyword>
<dbReference type="InterPro" id="IPR050600">
    <property type="entry name" value="SETD3_SETD6_MTase"/>
</dbReference>
<evidence type="ECO:0000313" key="2">
    <source>
        <dbReference type="Proteomes" id="UP000694568"/>
    </source>
</evidence>
<dbReference type="Ensembl" id="ENSSLUT00000021857.1">
    <property type="protein sequence ID" value="ENSSLUP00000021186.1"/>
    <property type="gene ID" value="ENSSLUG00000009774.1"/>
</dbReference>
<dbReference type="AlphaFoldDB" id="A0A8C9Y6F8"/>
<reference evidence="1" key="2">
    <citation type="submission" date="2025-09" db="UniProtKB">
        <authorList>
            <consortium name="Ensembl"/>
        </authorList>
    </citation>
    <scope>IDENTIFICATION</scope>
</reference>
<dbReference type="GO" id="GO:0016279">
    <property type="term" value="F:protein-lysine N-methyltransferase activity"/>
    <property type="evidence" value="ECO:0007669"/>
    <property type="project" value="InterPro"/>
</dbReference>
<dbReference type="SUPFAM" id="SSF82199">
    <property type="entry name" value="SET domain"/>
    <property type="match status" value="1"/>
</dbReference>
<dbReference type="PANTHER" id="PTHR13271">
    <property type="entry name" value="UNCHARACTERIZED PUTATIVE METHYLTRANSFERASE"/>
    <property type="match status" value="1"/>
</dbReference>
<name>A0A8C9Y6F8_SANLU</name>
<protein>
    <submittedName>
        <fullName evidence="1">SET domain containing 4</fullName>
    </submittedName>
</protein>
<evidence type="ECO:0000313" key="1">
    <source>
        <dbReference type="Ensembl" id="ENSSLUP00000021186.1"/>
    </source>
</evidence>
<proteinExistence type="predicted"/>
<dbReference type="InterPro" id="IPR044429">
    <property type="entry name" value="SETD4_SET"/>
</dbReference>
<reference evidence="1" key="1">
    <citation type="submission" date="2025-08" db="UniProtKB">
        <authorList>
            <consortium name="Ensembl"/>
        </authorList>
    </citation>
    <scope>IDENTIFICATION</scope>
</reference>
<dbReference type="InterPro" id="IPR046341">
    <property type="entry name" value="SET_dom_sf"/>
</dbReference>